<feature type="transmembrane region" description="Helical" evidence="1">
    <location>
        <begin position="172"/>
        <end position="190"/>
    </location>
</feature>
<gene>
    <name evidence="2" type="ORF">B1B_14777</name>
</gene>
<evidence type="ECO:0000256" key="1">
    <source>
        <dbReference type="SAM" id="Phobius"/>
    </source>
</evidence>
<dbReference type="EMBL" id="AUZY01009811">
    <property type="protein sequence ID" value="EQD40835.1"/>
    <property type="molecule type" value="Genomic_DNA"/>
</dbReference>
<keyword evidence="1" id="KW-1133">Transmembrane helix</keyword>
<reference evidence="2" key="1">
    <citation type="submission" date="2013-08" db="EMBL/GenBank/DDBJ databases">
        <authorList>
            <person name="Mendez C."/>
            <person name="Richter M."/>
            <person name="Ferrer M."/>
            <person name="Sanchez J."/>
        </authorList>
    </citation>
    <scope>NUCLEOTIDE SEQUENCE</scope>
</reference>
<comment type="caution">
    <text evidence="2">The sequence shown here is derived from an EMBL/GenBank/DDBJ whole genome shotgun (WGS) entry which is preliminary data.</text>
</comment>
<dbReference type="AlphaFoldDB" id="T1AFX1"/>
<accession>T1AFX1</accession>
<feature type="transmembrane region" description="Helical" evidence="1">
    <location>
        <begin position="121"/>
        <end position="145"/>
    </location>
</feature>
<reference evidence="2" key="2">
    <citation type="journal article" date="2014" name="ISME J.">
        <title>Microbial stratification in low pH oxic and suboxic macroscopic growths along an acid mine drainage.</title>
        <authorList>
            <person name="Mendez-Garcia C."/>
            <person name="Mesa V."/>
            <person name="Sprenger R.R."/>
            <person name="Richter M."/>
            <person name="Diez M.S."/>
            <person name="Solano J."/>
            <person name="Bargiela R."/>
            <person name="Golyshina O.V."/>
            <person name="Manteca A."/>
            <person name="Ramos J.L."/>
            <person name="Gallego J.R."/>
            <person name="Llorente I."/>
            <person name="Martins Dos Santos V.A."/>
            <person name="Jensen O.N."/>
            <person name="Pelaez A.I."/>
            <person name="Sanchez J."/>
            <person name="Ferrer M."/>
        </authorList>
    </citation>
    <scope>NUCLEOTIDE SEQUENCE</scope>
</reference>
<keyword evidence="1" id="KW-0472">Membrane</keyword>
<evidence type="ECO:0000313" key="2">
    <source>
        <dbReference type="EMBL" id="EQD40835.1"/>
    </source>
</evidence>
<dbReference type="Pfam" id="PF12679">
    <property type="entry name" value="ABC2_membrane_2"/>
    <property type="match status" value="1"/>
</dbReference>
<proteinExistence type="predicted"/>
<organism evidence="2">
    <name type="scientific">mine drainage metagenome</name>
    <dbReference type="NCBI Taxonomy" id="410659"/>
    <lineage>
        <taxon>unclassified sequences</taxon>
        <taxon>metagenomes</taxon>
        <taxon>ecological metagenomes</taxon>
    </lineage>
</organism>
<name>T1AFX1_9ZZZZ</name>
<feature type="transmembrane region" description="Helical" evidence="1">
    <location>
        <begin position="210"/>
        <end position="229"/>
    </location>
</feature>
<dbReference type="GO" id="GO:0005886">
    <property type="term" value="C:plasma membrane"/>
    <property type="evidence" value="ECO:0007669"/>
    <property type="project" value="UniProtKB-SubCell"/>
</dbReference>
<feature type="non-terminal residue" evidence="2">
    <location>
        <position position="239"/>
    </location>
</feature>
<dbReference type="GO" id="GO:0140359">
    <property type="term" value="F:ABC-type transporter activity"/>
    <property type="evidence" value="ECO:0007669"/>
    <property type="project" value="InterPro"/>
</dbReference>
<keyword evidence="1" id="KW-0812">Transmembrane</keyword>
<protein>
    <submittedName>
        <fullName evidence="2">Uncharacterized protein</fullName>
    </submittedName>
</protein>
<sequence length="239" mass="25902">MIDIWSVSQKSSISNRSLAIIGVNVNNSIEYPLYAYALPLDEKSGTTIYLGTLGQKISLNGTIYAGKISSPGYQVIPTNFGNKSVSGEYLIYLVNSTNVIYAASTDSLYTTTTQTSVTTGFIAILSELFAFLIPLLAIFSAYLYYGKDKTNGTMESILPRPVTRGRLITSRFIANIITSLIAIGIGILVIDVLSSKYTGVLLPGYQLLELIWAYFVIAAAFIGLVYLITQLTKSTGVVL</sequence>